<accession>A0A177MJR6</accession>
<evidence type="ECO:0000313" key="3">
    <source>
        <dbReference type="Proteomes" id="UP000078090"/>
    </source>
</evidence>
<name>A0A177MJR6_METMH</name>
<dbReference type="EMBL" id="LUUG01000063">
    <property type="protein sequence ID" value="OAI05583.1"/>
    <property type="molecule type" value="Genomic_DNA"/>
</dbReference>
<dbReference type="Proteomes" id="UP000078090">
    <property type="component" value="Unassembled WGS sequence"/>
</dbReference>
<dbReference type="Pfam" id="PF12040">
    <property type="entry name" value="DUF3526"/>
    <property type="match status" value="1"/>
</dbReference>
<dbReference type="PANTHER" id="PTHR43471:SF14">
    <property type="entry name" value="ABC-2 TYPE TRANSPORT SYSTEM PERMEASE PROTEIN"/>
    <property type="match status" value="1"/>
</dbReference>
<dbReference type="GO" id="GO:0005886">
    <property type="term" value="C:plasma membrane"/>
    <property type="evidence" value="ECO:0007669"/>
    <property type="project" value="UniProtKB-SubCell"/>
</dbReference>
<feature type="transmembrane region" description="Helical" evidence="1">
    <location>
        <begin position="436"/>
        <end position="454"/>
    </location>
</feature>
<keyword evidence="1" id="KW-0472">Membrane</keyword>
<organism evidence="2 3">
    <name type="scientific">Methylomonas methanica</name>
    <dbReference type="NCBI Taxonomy" id="421"/>
    <lineage>
        <taxon>Bacteria</taxon>
        <taxon>Pseudomonadati</taxon>
        <taxon>Pseudomonadota</taxon>
        <taxon>Gammaproteobacteria</taxon>
        <taxon>Methylococcales</taxon>
        <taxon>Methylococcaceae</taxon>
        <taxon>Methylomonas</taxon>
    </lineage>
</organism>
<gene>
    <name evidence="2" type="ORF">A1332_12620</name>
</gene>
<sequence>MMQLLAMEWLRFKRNRLNLWVTGLFLSVMLASAAWSGLAAREFRLHGNASPHSVNATSNQAEMHDAPKAAGNASKASAFSASAAAPPLRLPALGGLALSVRQLDFLSTGIKISTRSRHTDGRNSDQLFNPMLHELGMLDFATVFALLTPLMVIALSYGLVQEDRESGVWRLVCTQMSAPWHLVCAALCVRYVVVLLVIVGSSLLALLLDPGASLDSVAYWLGFGGLYALVWFGIAGLFLLLPFSSGASAIGMLGVWLILTFASPALLAWAADRHAPMPSRLDSIIAIRQFQEQNNQQRQVLLADWYSTHPDLKMPQTGKELPREITGLPAGLVLDQQIRPLMYRFDSARKAQFEFLESWSWLSPAMAALQMADRLAGIDAPRYAEYVEAVNRFEDQWRDYFVPKIMTDTTWSDEYSRDQPRFAFAHPADLAACQSLIAGQAALASLLLAVLFGSRRRFAKA</sequence>
<dbReference type="PANTHER" id="PTHR43471">
    <property type="entry name" value="ABC TRANSPORTER PERMEASE"/>
    <property type="match status" value="1"/>
</dbReference>
<keyword evidence="1" id="KW-1133">Transmembrane helix</keyword>
<dbReference type="InterPro" id="IPR021913">
    <property type="entry name" value="DUF3526"/>
</dbReference>
<feature type="transmembrane region" description="Helical" evidence="1">
    <location>
        <begin position="180"/>
        <end position="207"/>
    </location>
</feature>
<feature type="transmembrane region" description="Helical" evidence="1">
    <location>
        <begin position="219"/>
        <end position="241"/>
    </location>
</feature>
<keyword evidence="1" id="KW-0812">Transmembrane</keyword>
<dbReference type="GO" id="GO:0140359">
    <property type="term" value="F:ABC-type transporter activity"/>
    <property type="evidence" value="ECO:0007669"/>
    <property type="project" value="InterPro"/>
</dbReference>
<protein>
    <submittedName>
        <fullName evidence="2">ABC transporter permease</fullName>
    </submittedName>
</protein>
<feature type="transmembrane region" description="Helical" evidence="1">
    <location>
        <begin position="140"/>
        <end position="160"/>
    </location>
</feature>
<feature type="transmembrane region" description="Helical" evidence="1">
    <location>
        <begin position="253"/>
        <end position="271"/>
    </location>
</feature>
<dbReference type="RefSeq" id="WP_064008307.1">
    <property type="nucleotide sequence ID" value="NZ_LUUG01000063.1"/>
</dbReference>
<evidence type="ECO:0000313" key="2">
    <source>
        <dbReference type="EMBL" id="OAI05583.1"/>
    </source>
</evidence>
<reference evidence="2 3" key="1">
    <citation type="submission" date="2016-03" db="EMBL/GenBank/DDBJ databases">
        <authorList>
            <person name="Ploux O."/>
        </authorList>
    </citation>
    <scope>NUCLEOTIDE SEQUENCE [LARGE SCALE GENOMIC DNA]</scope>
    <source>
        <strain evidence="2 3">R-45363</strain>
    </source>
</reference>
<proteinExistence type="predicted"/>
<dbReference type="AlphaFoldDB" id="A0A177MJR6"/>
<comment type="caution">
    <text evidence="2">The sequence shown here is derived from an EMBL/GenBank/DDBJ whole genome shotgun (WGS) entry which is preliminary data.</text>
</comment>
<dbReference type="OrthoDB" id="5565944at2"/>
<evidence type="ECO:0000256" key="1">
    <source>
        <dbReference type="SAM" id="Phobius"/>
    </source>
</evidence>